<dbReference type="InterPro" id="IPR054722">
    <property type="entry name" value="PolX-like_BBD"/>
</dbReference>
<organism evidence="5 6">
    <name type="scientific">Saponaria officinalis</name>
    <name type="common">Common soapwort</name>
    <name type="synonym">Lychnis saponaria</name>
    <dbReference type="NCBI Taxonomy" id="3572"/>
    <lineage>
        <taxon>Eukaryota</taxon>
        <taxon>Viridiplantae</taxon>
        <taxon>Streptophyta</taxon>
        <taxon>Embryophyta</taxon>
        <taxon>Tracheophyta</taxon>
        <taxon>Spermatophyta</taxon>
        <taxon>Magnoliopsida</taxon>
        <taxon>eudicotyledons</taxon>
        <taxon>Gunneridae</taxon>
        <taxon>Pentapetalae</taxon>
        <taxon>Caryophyllales</taxon>
        <taxon>Caryophyllaceae</taxon>
        <taxon>Caryophylleae</taxon>
        <taxon>Saponaria</taxon>
    </lineage>
</organism>
<dbReference type="InterPro" id="IPR029472">
    <property type="entry name" value="Copia-like_N"/>
</dbReference>
<dbReference type="AlphaFoldDB" id="A0AAW1HKP2"/>
<reference evidence="5" key="1">
    <citation type="submission" date="2024-03" db="EMBL/GenBank/DDBJ databases">
        <title>WGS assembly of Saponaria officinalis var. Norfolk2.</title>
        <authorList>
            <person name="Jenkins J."/>
            <person name="Shu S."/>
            <person name="Grimwood J."/>
            <person name="Barry K."/>
            <person name="Goodstein D."/>
            <person name="Schmutz J."/>
            <person name="Leebens-Mack J."/>
            <person name="Osbourn A."/>
        </authorList>
    </citation>
    <scope>NUCLEOTIDE SEQUENCE [LARGE SCALE GENOMIC DNA]</scope>
    <source>
        <strain evidence="5">JIC</strain>
    </source>
</reference>
<sequence length="634" mass="72459">MSDTSTDSHRSTPTPPHSPAYEFYDDPLYLSSSDQPNLSFVSYQFDGSDFLMWKKDVLMALTAKNKDVFVDGRCRLPARTDKKHHQWFRCDLMIMKWILNSLHKSIRENLVYVHTSKQLWSELNERYGEANSLELYHLRKDLGAITQDNLSLVEYYGKMKRTWEDIDSLDPTPECSCERQKQLSDTIDALGDAAVFAATKSHTVRHFSGESSSKRAKFDRDDRVYKETDRMFKECTHCHKKGHNKDECYKLQDCSYCHAHGHVKEQCYKLRNSFPGRGRGSHRGDEESSPAYTQPHAQSTDHIRSLGSPDMVNDIVNTVMSKVLKAFSDQNAVSNATFADANFAGICSYSSAFTVDNTITSLYWITDTGASDHMTPNADLLHNIRQLHKPLMVVLPDGNLKLVHQVGSIRLLLGITLDTVLIVPQFKHNLLSVGRLIQRTNLCVTFMANKCWIQDLSSKDVLATVEKQGDLFRLQQQLEDDVFCTSVNTKSVTLSNSECVHASSVSLLHNRLGHTSFEKLKHVPDFQLNKQKDFFCETCILSKHHVLPFPRSHSFATKCFELLHMDVWGPYKTPTLTGARSFLTIVDDHSRGTWTFLFQSKLQVPALITHFLTYIEKQFHARVISANYIEFYMP</sequence>
<feature type="region of interest" description="Disordered" evidence="1">
    <location>
        <begin position="278"/>
        <end position="307"/>
    </location>
</feature>
<evidence type="ECO:0000313" key="6">
    <source>
        <dbReference type="Proteomes" id="UP001443914"/>
    </source>
</evidence>
<gene>
    <name evidence="5" type="ORF">RND81_11G135600</name>
</gene>
<dbReference type="PANTHER" id="PTHR37610:SF40">
    <property type="entry name" value="OS01G0909600 PROTEIN"/>
    <property type="match status" value="1"/>
</dbReference>
<dbReference type="Gene3D" id="3.30.420.10">
    <property type="entry name" value="Ribonuclease H-like superfamily/Ribonuclease H"/>
    <property type="match status" value="1"/>
</dbReference>
<protein>
    <recommendedName>
        <fullName evidence="7">GAG-pre-integrase domain-containing protein</fullName>
    </recommendedName>
</protein>
<feature type="domain" description="GAG-pre-integrase" evidence="2">
    <location>
        <begin position="487"/>
        <end position="544"/>
    </location>
</feature>
<evidence type="ECO:0000259" key="2">
    <source>
        <dbReference type="Pfam" id="PF13976"/>
    </source>
</evidence>
<proteinExistence type="predicted"/>
<dbReference type="InterPro" id="IPR012337">
    <property type="entry name" value="RNaseH-like_sf"/>
</dbReference>
<dbReference type="Proteomes" id="UP001443914">
    <property type="component" value="Unassembled WGS sequence"/>
</dbReference>
<evidence type="ECO:0000259" key="3">
    <source>
        <dbReference type="Pfam" id="PF14244"/>
    </source>
</evidence>
<dbReference type="EMBL" id="JBDFQZ010000011">
    <property type="protein sequence ID" value="KAK9677312.1"/>
    <property type="molecule type" value="Genomic_DNA"/>
</dbReference>
<feature type="compositionally biased region" description="Basic and acidic residues" evidence="1">
    <location>
        <begin position="1"/>
        <end position="10"/>
    </location>
</feature>
<evidence type="ECO:0000256" key="1">
    <source>
        <dbReference type="SAM" id="MobiDB-lite"/>
    </source>
</evidence>
<feature type="region of interest" description="Disordered" evidence="1">
    <location>
        <begin position="1"/>
        <end position="20"/>
    </location>
</feature>
<dbReference type="InterPro" id="IPR036397">
    <property type="entry name" value="RNaseH_sf"/>
</dbReference>
<dbReference type="SUPFAM" id="SSF53098">
    <property type="entry name" value="Ribonuclease H-like"/>
    <property type="match status" value="1"/>
</dbReference>
<comment type="caution">
    <text evidence="5">The sequence shown here is derived from an EMBL/GenBank/DDBJ whole genome shotgun (WGS) entry which is preliminary data.</text>
</comment>
<evidence type="ECO:0000259" key="4">
    <source>
        <dbReference type="Pfam" id="PF22936"/>
    </source>
</evidence>
<evidence type="ECO:0008006" key="7">
    <source>
        <dbReference type="Google" id="ProtNLM"/>
    </source>
</evidence>
<dbReference type="Pfam" id="PF13976">
    <property type="entry name" value="gag_pre-integrs"/>
    <property type="match status" value="1"/>
</dbReference>
<dbReference type="Pfam" id="PF14244">
    <property type="entry name" value="Retrotran_gag_3"/>
    <property type="match status" value="1"/>
</dbReference>
<dbReference type="Pfam" id="PF22936">
    <property type="entry name" value="Pol_BBD"/>
    <property type="match status" value="1"/>
</dbReference>
<evidence type="ECO:0000313" key="5">
    <source>
        <dbReference type="EMBL" id="KAK9677312.1"/>
    </source>
</evidence>
<dbReference type="InterPro" id="IPR025724">
    <property type="entry name" value="GAG-pre-integrase_dom"/>
</dbReference>
<keyword evidence="6" id="KW-1185">Reference proteome</keyword>
<dbReference type="PANTHER" id="PTHR37610">
    <property type="entry name" value="CCHC-TYPE DOMAIN-CONTAINING PROTEIN"/>
    <property type="match status" value="1"/>
</dbReference>
<feature type="domain" description="Retrovirus-related Pol polyprotein from transposon TNT 1-94-like beta-barrel" evidence="4">
    <location>
        <begin position="364"/>
        <end position="439"/>
    </location>
</feature>
<name>A0AAW1HKP2_SAPOF</name>
<feature type="domain" description="Retrotransposon Copia-like N-terminal" evidence="3">
    <location>
        <begin position="32"/>
        <end position="78"/>
    </location>
</feature>
<accession>A0AAW1HKP2</accession>
<dbReference type="GO" id="GO:0003676">
    <property type="term" value="F:nucleic acid binding"/>
    <property type="evidence" value="ECO:0007669"/>
    <property type="project" value="InterPro"/>
</dbReference>